<accession>A0A2H9ZU43</accession>
<dbReference type="AlphaFoldDB" id="A0A2H9ZU43"/>
<evidence type="ECO:0000313" key="2">
    <source>
        <dbReference type="Proteomes" id="UP000236161"/>
    </source>
</evidence>
<reference evidence="1 2" key="1">
    <citation type="journal article" date="2017" name="Nature">
        <title>The Apostasia genome and the evolution of orchids.</title>
        <authorList>
            <person name="Zhang G.Q."/>
            <person name="Liu K.W."/>
            <person name="Li Z."/>
            <person name="Lohaus R."/>
            <person name="Hsiao Y.Y."/>
            <person name="Niu S.C."/>
            <person name="Wang J.Y."/>
            <person name="Lin Y.C."/>
            <person name="Xu Q."/>
            <person name="Chen L.J."/>
            <person name="Yoshida K."/>
            <person name="Fujiwara S."/>
            <person name="Wang Z.W."/>
            <person name="Zhang Y.Q."/>
            <person name="Mitsuda N."/>
            <person name="Wang M."/>
            <person name="Liu G.H."/>
            <person name="Pecoraro L."/>
            <person name="Huang H.X."/>
            <person name="Xiao X.J."/>
            <person name="Lin M."/>
            <person name="Wu X.Y."/>
            <person name="Wu W.L."/>
            <person name="Chen Y.Y."/>
            <person name="Chang S.B."/>
            <person name="Sakamoto S."/>
            <person name="Ohme-Takagi M."/>
            <person name="Yagi M."/>
            <person name="Zeng S.J."/>
            <person name="Shen C.Y."/>
            <person name="Yeh C.M."/>
            <person name="Luo Y.B."/>
            <person name="Tsai W.C."/>
            <person name="Van de Peer Y."/>
            <person name="Liu Z.J."/>
        </authorList>
    </citation>
    <scope>NUCLEOTIDE SEQUENCE [LARGE SCALE GENOMIC DNA]</scope>
    <source>
        <strain evidence="2">cv. Shenzhen</strain>
        <tissue evidence="1">Stem</tissue>
    </source>
</reference>
<evidence type="ECO:0000313" key="1">
    <source>
        <dbReference type="EMBL" id="PKA46800.1"/>
    </source>
</evidence>
<name>A0A2H9ZU43_9ASPA</name>
<gene>
    <name evidence="1" type="ORF">AXF42_Ash015694</name>
</gene>
<sequence>MGAKLRSLIELTSQLRYGKEQERTLMTWGHKWTNCRSPSFKGVNMDRRSKIDRKSIEN</sequence>
<protein>
    <submittedName>
        <fullName evidence="1">Uncharacterized protein</fullName>
    </submittedName>
</protein>
<keyword evidence="2" id="KW-1185">Reference proteome</keyword>
<dbReference type="EMBL" id="KZ453894">
    <property type="protein sequence ID" value="PKA46800.1"/>
    <property type="molecule type" value="Genomic_DNA"/>
</dbReference>
<organism evidence="1 2">
    <name type="scientific">Apostasia shenzhenica</name>
    <dbReference type="NCBI Taxonomy" id="1088818"/>
    <lineage>
        <taxon>Eukaryota</taxon>
        <taxon>Viridiplantae</taxon>
        <taxon>Streptophyta</taxon>
        <taxon>Embryophyta</taxon>
        <taxon>Tracheophyta</taxon>
        <taxon>Spermatophyta</taxon>
        <taxon>Magnoliopsida</taxon>
        <taxon>Liliopsida</taxon>
        <taxon>Asparagales</taxon>
        <taxon>Orchidaceae</taxon>
        <taxon>Apostasioideae</taxon>
        <taxon>Apostasia</taxon>
    </lineage>
</organism>
<dbReference type="Proteomes" id="UP000236161">
    <property type="component" value="Unassembled WGS sequence"/>
</dbReference>
<proteinExistence type="predicted"/>